<dbReference type="InterPro" id="IPR005114">
    <property type="entry name" value="Helicase_assoc"/>
</dbReference>
<dbReference type="PANTHER" id="PTHR33418:SF1">
    <property type="entry name" value="HELICASE-ASSOCIATED DOMAIN-CONTAINING PROTEIN"/>
    <property type="match status" value="1"/>
</dbReference>
<reference evidence="2 3" key="1">
    <citation type="journal article" date="2019" name="Int. J. Syst. Evol. Microbiol.">
        <title>The Global Catalogue of Microorganisms (GCM) 10K type strain sequencing project: providing services to taxonomists for standard genome sequencing and annotation.</title>
        <authorList>
            <consortium name="The Broad Institute Genomics Platform"/>
            <consortium name="The Broad Institute Genome Sequencing Center for Infectious Disease"/>
            <person name="Wu L."/>
            <person name="Ma J."/>
        </authorList>
    </citation>
    <scope>NUCLEOTIDE SEQUENCE [LARGE SCALE GENOMIC DNA]</scope>
    <source>
        <strain evidence="2 3">JCM 13002</strain>
    </source>
</reference>
<protein>
    <recommendedName>
        <fullName evidence="1">Helicase-associated domain-containing protein</fullName>
    </recommendedName>
</protein>
<evidence type="ECO:0000259" key="1">
    <source>
        <dbReference type="Pfam" id="PF03457"/>
    </source>
</evidence>
<dbReference type="EMBL" id="BAAALD010000162">
    <property type="protein sequence ID" value="GAA1126471.1"/>
    <property type="molecule type" value="Genomic_DNA"/>
</dbReference>
<dbReference type="Proteomes" id="UP001499987">
    <property type="component" value="Unassembled WGS sequence"/>
</dbReference>
<gene>
    <name evidence="2" type="ORF">GCM10009663_75950</name>
</gene>
<sequence length="262" mass="28673">MSAEYRADMLDDPGMIWSVPDARFEAGLAWARVWAKEHAGSLAAPARASVGGYAIGTWLAELRAAAQVPAGEAGALAVERRAALEEIDPWWCPTWPIIWQRACAVARRWWLEADGRVDWAQLPEETVFEGEQLGRWARVQRAGFPGLEADQQDLLTAIGIEPDPELVAAKATAEAKLKMPRADRFQQGLAALAAFARREGHVRVPRLHKEPLEVTVAGPGGQESTEVLHMGLGAWLNNQKARRAKLTAGQLAQLAEHGVEWA</sequence>
<accession>A0ABN1U7A3</accession>
<dbReference type="PANTHER" id="PTHR33418">
    <property type="entry name" value="HELICASE-ASSOCIATED"/>
    <property type="match status" value="1"/>
</dbReference>
<name>A0ABN1U7A3_9ACTN</name>
<proteinExistence type="predicted"/>
<keyword evidence="3" id="KW-1185">Reference proteome</keyword>
<organism evidence="2 3">
    <name type="scientific">Kitasatospora arboriphila</name>
    <dbReference type="NCBI Taxonomy" id="258052"/>
    <lineage>
        <taxon>Bacteria</taxon>
        <taxon>Bacillati</taxon>
        <taxon>Actinomycetota</taxon>
        <taxon>Actinomycetes</taxon>
        <taxon>Kitasatosporales</taxon>
        <taxon>Streptomycetaceae</taxon>
        <taxon>Kitasatospora</taxon>
    </lineage>
</organism>
<dbReference type="Pfam" id="PF03457">
    <property type="entry name" value="HA"/>
    <property type="match status" value="1"/>
</dbReference>
<feature type="domain" description="Helicase-associated" evidence="1">
    <location>
        <begin position="183"/>
        <end position="258"/>
    </location>
</feature>
<comment type="caution">
    <text evidence="2">The sequence shown here is derived from an EMBL/GenBank/DDBJ whole genome shotgun (WGS) entry which is preliminary data.</text>
</comment>
<evidence type="ECO:0000313" key="3">
    <source>
        <dbReference type="Proteomes" id="UP001499987"/>
    </source>
</evidence>
<evidence type="ECO:0000313" key="2">
    <source>
        <dbReference type="EMBL" id="GAA1126471.1"/>
    </source>
</evidence>